<proteinExistence type="predicted"/>
<dbReference type="EMBL" id="MN740685">
    <property type="protein sequence ID" value="QHU07677.1"/>
    <property type="molecule type" value="Genomic_DNA"/>
</dbReference>
<sequence length="71" mass="8043">MEKNDCISTTMGPAHQKNAVMFLGDDIYLSDNYQAKKDPREACTDENTHMNCDGSPKYSKPLHSGLRMNYN</sequence>
<reference evidence="2" key="1">
    <citation type="journal article" date="2020" name="Nature">
        <title>Giant virus diversity and host interactions through global metagenomics.</title>
        <authorList>
            <person name="Schulz F."/>
            <person name="Roux S."/>
            <person name="Paez-Espino D."/>
            <person name="Jungbluth S."/>
            <person name="Walsh D.A."/>
            <person name="Denef V.J."/>
            <person name="McMahon K.D."/>
            <person name="Konstantinidis K.T."/>
            <person name="Eloe-Fadrosh E.A."/>
            <person name="Kyrpides N.C."/>
            <person name="Woyke T."/>
        </authorList>
    </citation>
    <scope>NUCLEOTIDE SEQUENCE</scope>
    <source>
        <strain evidence="2">GVMAG-S-1041349-163</strain>
    </source>
</reference>
<dbReference type="AlphaFoldDB" id="A0A6C0JTB9"/>
<organism evidence="2">
    <name type="scientific">viral metagenome</name>
    <dbReference type="NCBI Taxonomy" id="1070528"/>
    <lineage>
        <taxon>unclassified sequences</taxon>
        <taxon>metagenomes</taxon>
        <taxon>organismal metagenomes</taxon>
    </lineage>
</organism>
<accession>A0A6C0JTB9</accession>
<evidence type="ECO:0000256" key="1">
    <source>
        <dbReference type="SAM" id="MobiDB-lite"/>
    </source>
</evidence>
<evidence type="ECO:0000313" key="2">
    <source>
        <dbReference type="EMBL" id="QHU07677.1"/>
    </source>
</evidence>
<feature type="compositionally biased region" description="Basic and acidic residues" evidence="1">
    <location>
        <begin position="38"/>
        <end position="48"/>
    </location>
</feature>
<name>A0A6C0JTB9_9ZZZZ</name>
<feature type="region of interest" description="Disordered" evidence="1">
    <location>
        <begin position="38"/>
        <end position="71"/>
    </location>
</feature>
<protein>
    <submittedName>
        <fullName evidence="2">Uncharacterized protein</fullName>
    </submittedName>
</protein>